<dbReference type="Pfam" id="PF04205">
    <property type="entry name" value="FMN_bind"/>
    <property type="match status" value="1"/>
</dbReference>
<dbReference type="AlphaFoldDB" id="A0A7S7M6U3"/>
<feature type="domain" description="FMN-binding" evidence="3">
    <location>
        <begin position="64"/>
        <end position="138"/>
    </location>
</feature>
<evidence type="ECO:0000259" key="3">
    <source>
        <dbReference type="SMART" id="SM00900"/>
    </source>
</evidence>
<accession>A0A7S7M6U3</accession>
<feature type="region of interest" description="Disordered" evidence="1">
    <location>
        <begin position="142"/>
        <end position="162"/>
    </location>
</feature>
<proteinExistence type="predicted"/>
<dbReference type="Gene3D" id="3.90.1010.20">
    <property type="match status" value="1"/>
</dbReference>
<dbReference type="KEGG" id="tio:INP52_04940"/>
<feature type="compositionally biased region" description="Low complexity" evidence="1">
    <location>
        <begin position="142"/>
        <end position="160"/>
    </location>
</feature>
<gene>
    <name evidence="4" type="ORF">INP52_04940</name>
</gene>
<dbReference type="Proteomes" id="UP000593735">
    <property type="component" value="Chromosome"/>
</dbReference>
<dbReference type="EMBL" id="CP063767">
    <property type="protein sequence ID" value="QOY59801.1"/>
    <property type="molecule type" value="Genomic_DNA"/>
</dbReference>
<evidence type="ECO:0000256" key="2">
    <source>
        <dbReference type="SAM" id="SignalP"/>
    </source>
</evidence>
<evidence type="ECO:0000256" key="1">
    <source>
        <dbReference type="SAM" id="MobiDB-lite"/>
    </source>
</evidence>
<organism evidence="4 5">
    <name type="scientific">Thermophilibacter immobilis</name>
    <dbReference type="NCBI Taxonomy" id="2779519"/>
    <lineage>
        <taxon>Bacteria</taxon>
        <taxon>Bacillati</taxon>
        <taxon>Actinomycetota</taxon>
        <taxon>Coriobacteriia</taxon>
        <taxon>Coriobacteriales</taxon>
        <taxon>Atopobiaceae</taxon>
        <taxon>Thermophilibacter</taxon>
    </lineage>
</organism>
<sequence length="213" mass="22336">MTRIPRNLLVRSLCVGAVAASLAGANAFLSVSSAQAAQAAQEGRTSGERGPLMKDGTFEGTARSFGGPLSVSVSVENGYLTDISVTRTGDTDSYLSLASEKLIPEIEESQSWDLDTVSSATYSSHGIMNAVNNALVNGGAAEGSTARTSMTTSSSAAHSTSELKRIAQTRADEDSAAWYELTVGDLLGQNASTEEQNAITYGYTLRQQSDRTH</sequence>
<evidence type="ECO:0000313" key="4">
    <source>
        <dbReference type="EMBL" id="QOY59801.1"/>
    </source>
</evidence>
<dbReference type="GO" id="GO:0010181">
    <property type="term" value="F:FMN binding"/>
    <property type="evidence" value="ECO:0007669"/>
    <property type="project" value="InterPro"/>
</dbReference>
<dbReference type="InterPro" id="IPR007329">
    <property type="entry name" value="FMN-bd"/>
</dbReference>
<name>A0A7S7M6U3_9ACTN</name>
<feature type="signal peptide" evidence="2">
    <location>
        <begin position="1"/>
        <end position="36"/>
    </location>
</feature>
<dbReference type="SMART" id="SM00900">
    <property type="entry name" value="FMN_bind"/>
    <property type="match status" value="1"/>
</dbReference>
<keyword evidence="2" id="KW-0732">Signal</keyword>
<dbReference type="GO" id="GO:0016020">
    <property type="term" value="C:membrane"/>
    <property type="evidence" value="ECO:0007669"/>
    <property type="project" value="InterPro"/>
</dbReference>
<evidence type="ECO:0000313" key="5">
    <source>
        <dbReference type="Proteomes" id="UP000593735"/>
    </source>
</evidence>
<keyword evidence="5" id="KW-1185">Reference proteome</keyword>
<protein>
    <submittedName>
        <fullName evidence="4">FMN-binding protein</fullName>
    </submittedName>
</protein>
<feature type="chain" id="PRO_5039728931" evidence="2">
    <location>
        <begin position="37"/>
        <end position="213"/>
    </location>
</feature>
<reference evidence="4 5" key="1">
    <citation type="submission" date="2020-10" db="EMBL/GenBank/DDBJ databases">
        <title>Olsenella immobilis sp.nov., isolated from the mud in a fermentation cellar used for the production of Chinese strong-flavoured liquor.</title>
        <authorList>
            <person name="Lu L."/>
        </authorList>
    </citation>
    <scope>NUCLEOTIDE SEQUENCE [LARGE SCALE GENOMIC DNA]</scope>
    <source>
        <strain evidence="4 5">LZLJ-2</strain>
    </source>
</reference>
<dbReference type="RefSeq" id="WP_194369581.1">
    <property type="nucleotide sequence ID" value="NZ_CP063767.1"/>
</dbReference>